<evidence type="ECO:0000259" key="16">
    <source>
        <dbReference type="PROSITE" id="PS50001"/>
    </source>
</evidence>
<evidence type="ECO:0000256" key="5">
    <source>
        <dbReference type="ARBA" id="ARBA00022741"/>
    </source>
</evidence>
<dbReference type="PRINTS" id="PR00401">
    <property type="entry name" value="SH2DOMAIN"/>
</dbReference>
<feature type="domain" description="Protein kinase" evidence="18">
    <location>
        <begin position="277"/>
        <end position="530"/>
    </location>
</feature>
<dbReference type="Gene3D" id="3.30.505.10">
    <property type="entry name" value="SH2 domain"/>
    <property type="match status" value="1"/>
</dbReference>
<reference evidence="19" key="1">
    <citation type="submission" date="2025-08" db="UniProtKB">
        <authorList>
            <consortium name="Ensembl"/>
        </authorList>
    </citation>
    <scope>IDENTIFICATION</scope>
</reference>
<dbReference type="InterPro" id="IPR008266">
    <property type="entry name" value="Tyr_kinase_AS"/>
</dbReference>
<dbReference type="InterPro" id="IPR000719">
    <property type="entry name" value="Prot_kinase_dom"/>
</dbReference>
<dbReference type="PROSITE" id="PS50011">
    <property type="entry name" value="PROTEIN_KINASE_DOM"/>
    <property type="match status" value="1"/>
</dbReference>
<dbReference type="PRINTS" id="PR00109">
    <property type="entry name" value="TYRKINASE"/>
</dbReference>
<keyword evidence="9" id="KW-0449">Lipoprotein</keyword>
<evidence type="ECO:0000256" key="15">
    <source>
        <dbReference type="SAM" id="MobiDB-lite"/>
    </source>
</evidence>
<dbReference type="PANTHER" id="PTHR24418">
    <property type="entry name" value="TYROSINE-PROTEIN KINASE"/>
    <property type="match status" value="1"/>
</dbReference>
<dbReference type="InterPro" id="IPR036028">
    <property type="entry name" value="SH3-like_dom_sf"/>
</dbReference>
<keyword evidence="20" id="KW-1185">Reference proteome</keyword>
<evidence type="ECO:0000256" key="14">
    <source>
        <dbReference type="RuleBase" id="RU362096"/>
    </source>
</evidence>
<dbReference type="InterPro" id="IPR011009">
    <property type="entry name" value="Kinase-like_dom_sf"/>
</dbReference>
<accession>A0A668SSK3</accession>
<comment type="similarity">
    <text evidence="14">Belongs to the protein kinase superfamily. Tyr protein kinase family.</text>
</comment>
<dbReference type="Proteomes" id="UP000472276">
    <property type="component" value="Unassembled WGS sequence"/>
</dbReference>
<evidence type="ECO:0000256" key="4">
    <source>
        <dbReference type="ARBA" id="ARBA00022707"/>
    </source>
</evidence>
<dbReference type="Gene3D" id="2.30.30.40">
    <property type="entry name" value="SH3 Domains"/>
    <property type="match status" value="1"/>
</dbReference>
<dbReference type="FunFam" id="3.30.200.20:FF:000016">
    <property type="entry name" value="Tyrosine-protein kinase"/>
    <property type="match status" value="1"/>
</dbReference>
<keyword evidence="7 13" id="KW-0067">ATP-binding</keyword>
<dbReference type="SUPFAM" id="SSF50044">
    <property type="entry name" value="SH3-domain"/>
    <property type="match status" value="1"/>
</dbReference>
<dbReference type="PRINTS" id="PR00452">
    <property type="entry name" value="SH3DOMAIN"/>
</dbReference>
<keyword evidence="3 14" id="KW-0808">Transferase</keyword>
<dbReference type="InterPro" id="IPR020635">
    <property type="entry name" value="Tyr_kinase_cat_dom"/>
</dbReference>
<keyword evidence="2" id="KW-0597">Phosphoprotein</keyword>
<evidence type="ECO:0000256" key="3">
    <source>
        <dbReference type="ARBA" id="ARBA00022679"/>
    </source>
</evidence>
<evidence type="ECO:0000256" key="1">
    <source>
        <dbReference type="ARBA" id="ARBA00022443"/>
    </source>
</evidence>
<protein>
    <recommendedName>
        <fullName evidence="14">Tyrosine-protein kinase</fullName>
        <ecNumber evidence="14">2.7.10.2</ecNumber>
    </recommendedName>
</protein>
<evidence type="ECO:0000256" key="2">
    <source>
        <dbReference type="ARBA" id="ARBA00022553"/>
    </source>
</evidence>
<feature type="region of interest" description="Disordered" evidence="15">
    <location>
        <begin position="1"/>
        <end position="55"/>
    </location>
</feature>
<evidence type="ECO:0000259" key="18">
    <source>
        <dbReference type="PROSITE" id="PS50011"/>
    </source>
</evidence>
<dbReference type="CDD" id="cd10365">
    <property type="entry name" value="SH2_Src_Src"/>
    <property type="match status" value="1"/>
</dbReference>
<evidence type="ECO:0000313" key="20">
    <source>
        <dbReference type="Proteomes" id="UP000472276"/>
    </source>
</evidence>
<dbReference type="FunFam" id="3.30.505.10:FF:000001">
    <property type="entry name" value="Tyrosine-protein kinase"/>
    <property type="match status" value="1"/>
</dbReference>
<dbReference type="PROSITE" id="PS00107">
    <property type="entry name" value="PROTEIN_KINASE_ATP"/>
    <property type="match status" value="1"/>
</dbReference>
<keyword evidence="4" id="KW-0519">Myristate</keyword>
<dbReference type="InterPro" id="IPR000980">
    <property type="entry name" value="SH2"/>
</dbReference>
<organism evidence="19 20">
    <name type="scientific">Oreochromis aureus</name>
    <name type="common">Israeli tilapia</name>
    <name type="synonym">Chromis aureus</name>
    <dbReference type="NCBI Taxonomy" id="47969"/>
    <lineage>
        <taxon>Eukaryota</taxon>
        <taxon>Metazoa</taxon>
        <taxon>Chordata</taxon>
        <taxon>Craniata</taxon>
        <taxon>Vertebrata</taxon>
        <taxon>Euteleostomi</taxon>
        <taxon>Actinopterygii</taxon>
        <taxon>Neopterygii</taxon>
        <taxon>Teleostei</taxon>
        <taxon>Neoteleostei</taxon>
        <taxon>Acanthomorphata</taxon>
        <taxon>Ovalentaria</taxon>
        <taxon>Cichlomorphae</taxon>
        <taxon>Cichliformes</taxon>
        <taxon>Cichlidae</taxon>
        <taxon>African cichlids</taxon>
        <taxon>Pseudocrenilabrinae</taxon>
        <taxon>Oreochromini</taxon>
        <taxon>Oreochromis</taxon>
    </lineage>
</organism>
<reference evidence="19" key="2">
    <citation type="submission" date="2025-09" db="UniProtKB">
        <authorList>
            <consortium name="Ensembl"/>
        </authorList>
    </citation>
    <scope>IDENTIFICATION</scope>
</reference>
<dbReference type="GO" id="GO:0004715">
    <property type="term" value="F:non-membrane spanning protein tyrosine kinase activity"/>
    <property type="evidence" value="ECO:0007669"/>
    <property type="project" value="UniProtKB-EC"/>
</dbReference>
<feature type="domain" description="SH3" evidence="17">
    <location>
        <begin position="85"/>
        <end position="152"/>
    </location>
</feature>
<dbReference type="Pfam" id="PF07714">
    <property type="entry name" value="PK_Tyr_Ser-Thr"/>
    <property type="match status" value="1"/>
</dbReference>
<dbReference type="PROSITE" id="PS50002">
    <property type="entry name" value="SH3"/>
    <property type="match status" value="1"/>
</dbReference>
<sequence>MGGSKSKSKDVGQRTRSLDGNLSSGGGAGGHHLNSTQQSLTPNRSPTMDAGLSGNQSMANTAELTLFGGVDNNSVTSSNCITRAGGVTTFVALYDYESRTATDLSFRKGERLQIVNNTRKVNCREGDWWLARSLTTGESGYIPSNYVAPSDSIQAEEWYFGKITRRDSERLLLSLENRRGTFLVRESETTKGAYCLSVLDYDNTKGLNVKHYKIRKLDSGGFYITSRTQFNSLQQLVNHYRKHADGLCHSLTDICPVLKPQTQGLAKDAWEIPRESLRLDIKLGQGCFGEVWMGTWNGTTQVAIKTLKPGTMSPEAFLQEAQVMKKLRHEKLVQLYAVVSEEPIYIVTEYMGQGSLLDSLKGDMGKMLRLPQLVDMAAQIASGMAYVERMNYVHRDLRAANILVGDNLVCKVADFGLARLIEDNEYTARQGAKFPIKWTAPEAALYGRFTIKSDVWSFGILLTELATKGRVPYPGMVNREVLDQVERGYRMPCPTECPESLHELMLSCWRKEPEERPTFEYLQGFLEDYFTSTEPQYQPGENL</sequence>
<dbReference type="AlphaFoldDB" id="A0A668SSK3"/>
<evidence type="ECO:0000256" key="12">
    <source>
        <dbReference type="PROSITE-ProRule" id="PRU00192"/>
    </source>
</evidence>
<dbReference type="InterPro" id="IPR001452">
    <property type="entry name" value="SH3_domain"/>
</dbReference>
<keyword evidence="8 14" id="KW-0829">Tyrosine-protein kinase</keyword>
<dbReference type="PROSITE" id="PS00109">
    <property type="entry name" value="PROTEIN_KINASE_TYR"/>
    <property type="match status" value="1"/>
</dbReference>
<dbReference type="InterPro" id="IPR050198">
    <property type="entry name" value="Non-receptor_tyrosine_kinases"/>
</dbReference>
<name>A0A668SSK3_OREAU</name>
<feature type="binding site" evidence="13">
    <location>
        <position position="305"/>
    </location>
    <ligand>
        <name>ATP</name>
        <dbReference type="ChEBI" id="CHEBI:30616"/>
    </ligand>
</feature>
<dbReference type="PROSITE" id="PS50001">
    <property type="entry name" value="SH2"/>
    <property type="match status" value="1"/>
</dbReference>
<dbReference type="GO" id="GO:0005524">
    <property type="term" value="F:ATP binding"/>
    <property type="evidence" value="ECO:0007669"/>
    <property type="project" value="UniProtKB-UniRule"/>
</dbReference>
<dbReference type="Gene3D" id="1.10.510.10">
    <property type="entry name" value="Transferase(Phosphotransferase) domain 1"/>
    <property type="match status" value="1"/>
</dbReference>
<evidence type="ECO:0000256" key="8">
    <source>
        <dbReference type="ARBA" id="ARBA00023137"/>
    </source>
</evidence>
<evidence type="ECO:0000256" key="7">
    <source>
        <dbReference type="ARBA" id="ARBA00022840"/>
    </source>
</evidence>
<evidence type="ECO:0000313" key="19">
    <source>
        <dbReference type="Ensembl" id="ENSOABP00000017748.2"/>
    </source>
</evidence>
<evidence type="ECO:0000256" key="9">
    <source>
        <dbReference type="ARBA" id="ARBA00023288"/>
    </source>
</evidence>
<gene>
    <name evidence="19" type="primary">SRC</name>
</gene>
<evidence type="ECO:0000256" key="13">
    <source>
        <dbReference type="PROSITE-ProRule" id="PRU10141"/>
    </source>
</evidence>
<dbReference type="Ensembl" id="ENSOABT00000018288.2">
    <property type="protein sequence ID" value="ENSOABP00000017748.2"/>
    <property type="gene ID" value="ENSOABG00000007991.2"/>
</dbReference>
<dbReference type="SMART" id="SM00219">
    <property type="entry name" value="TyrKc"/>
    <property type="match status" value="1"/>
</dbReference>
<dbReference type="EC" id="2.7.10.2" evidence="14"/>
<dbReference type="Pfam" id="PF00018">
    <property type="entry name" value="SH3_1"/>
    <property type="match status" value="1"/>
</dbReference>
<dbReference type="InterPro" id="IPR036860">
    <property type="entry name" value="SH2_dom_sf"/>
</dbReference>
<feature type="compositionally biased region" description="Polar residues" evidence="15">
    <location>
        <begin position="35"/>
        <end position="46"/>
    </location>
</feature>
<keyword evidence="1 12" id="KW-0728">SH3 domain</keyword>
<dbReference type="SUPFAM" id="SSF56112">
    <property type="entry name" value="Protein kinase-like (PK-like)"/>
    <property type="match status" value="1"/>
</dbReference>
<dbReference type="SMART" id="SM00326">
    <property type="entry name" value="SH3"/>
    <property type="match status" value="1"/>
</dbReference>
<keyword evidence="11" id="KW-0727">SH2 domain</keyword>
<evidence type="ECO:0000256" key="11">
    <source>
        <dbReference type="PROSITE-ProRule" id="PRU00191"/>
    </source>
</evidence>
<dbReference type="SMART" id="SM00252">
    <property type="entry name" value="SH2"/>
    <property type="match status" value="1"/>
</dbReference>
<feature type="compositionally biased region" description="Basic and acidic residues" evidence="15">
    <location>
        <begin position="7"/>
        <end position="17"/>
    </location>
</feature>
<dbReference type="SUPFAM" id="SSF55550">
    <property type="entry name" value="SH2 domain"/>
    <property type="match status" value="1"/>
</dbReference>
<keyword evidence="5 13" id="KW-0547">Nucleotide-binding</keyword>
<comment type="catalytic activity">
    <reaction evidence="10 14">
        <text>L-tyrosyl-[protein] + ATP = O-phospho-L-tyrosyl-[protein] + ADP + H(+)</text>
        <dbReference type="Rhea" id="RHEA:10596"/>
        <dbReference type="Rhea" id="RHEA-COMP:10136"/>
        <dbReference type="Rhea" id="RHEA-COMP:20101"/>
        <dbReference type="ChEBI" id="CHEBI:15378"/>
        <dbReference type="ChEBI" id="CHEBI:30616"/>
        <dbReference type="ChEBI" id="CHEBI:46858"/>
        <dbReference type="ChEBI" id="CHEBI:61978"/>
        <dbReference type="ChEBI" id="CHEBI:456216"/>
        <dbReference type="EC" id="2.7.10.2"/>
    </reaction>
</comment>
<evidence type="ECO:0000256" key="10">
    <source>
        <dbReference type="ARBA" id="ARBA00051245"/>
    </source>
</evidence>
<dbReference type="Gene3D" id="3.30.200.20">
    <property type="entry name" value="Phosphorylase Kinase, domain 1"/>
    <property type="match status" value="1"/>
</dbReference>
<dbReference type="CDD" id="cd05071">
    <property type="entry name" value="PTKc_Src"/>
    <property type="match status" value="1"/>
</dbReference>
<dbReference type="InterPro" id="IPR001245">
    <property type="entry name" value="Ser-Thr/Tyr_kinase_cat_dom"/>
</dbReference>
<dbReference type="Pfam" id="PF00017">
    <property type="entry name" value="SH2"/>
    <property type="match status" value="1"/>
</dbReference>
<dbReference type="FunFam" id="1.10.510.10:FF:000553">
    <property type="entry name" value="Tyrosine-protein kinase"/>
    <property type="match status" value="1"/>
</dbReference>
<evidence type="ECO:0000256" key="6">
    <source>
        <dbReference type="ARBA" id="ARBA00022777"/>
    </source>
</evidence>
<proteinExistence type="inferred from homology"/>
<feature type="domain" description="SH2" evidence="16">
    <location>
        <begin position="158"/>
        <end position="255"/>
    </location>
</feature>
<keyword evidence="6 14" id="KW-0418">Kinase</keyword>
<dbReference type="InterPro" id="IPR017441">
    <property type="entry name" value="Protein_kinase_ATP_BS"/>
</dbReference>
<evidence type="ECO:0000259" key="17">
    <source>
        <dbReference type="PROSITE" id="PS50002"/>
    </source>
</evidence>